<comment type="function">
    <text evidence="4">Component of the origin recognition complex (ORC) that binds origins of replication. DNA-binding is ATP-dependent, however specific DNA sequences that define origins of replication have not been identified so far. ORC is required to assemble the pre-replication complex necessary to initiate DNA replication.</text>
</comment>
<dbReference type="InterPro" id="IPR041083">
    <property type="entry name" value="AAA_lid_10"/>
</dbReference>
<evidence type="ECO:0000313" key="7">
    <source>
        <dbReference type="Proteomes" id="UP001476798"/>
    </source>
</evidence>
<keyword evidence="7" id="KW-1185">Reference proteome</keyword>
<dbReference type="EMBL" id="JAHRIO010045615">
    <property type="protein sequence ID" value="MEQ2173406.1"/>
    <property type="molecule type" value="Genomic_DNA"/>
</dbReference>
<dbReference type="InterPro" id="IPR027417">
    <property type="entry name" value="P-loop_NTPase"/>
</dbReference>
<proteinExistence type="inferred from homology"/>
<protein>
    <recommendedName>
        <fullName evidence="4">Origin recognition complex subunit 1</fullName>
    </recommendedName>
</protein>
<dbReference type="Proteomes" id="UP001476798">
    <property type="component" value="Unassembled WGS sequence"/>
</dbReference>
<comment type="subunit">
    <text evidence="4">ORC is composed of six subunits.</text>
</comment>
<sequence>MFVGLKCFPDILLKSAMGSICSLIGWFISTTCTASSDCLSLQLDLLWTRKQNVMYNLFDWPTRRHARLVLLTVANTMDLPEKIMINRVASRLGLTRMSFEPYTFKQLQQIITSRLNKVKAFEEDALQLVSRKVAALSGDARRCLDICRRATEICEHSATDPSNTGLVRMSHVTEALNEMFSSTYITAIKCASTQEQLFLRAVIAEFRRLGLEEASFQQVRWETGGEESVQKS</sequence>
<dbReference type="SUPFAM" id="SSF52540">
    <property type="entry name" value="P-loop containing nucleoside triphosphate hydrolases"/>
    <property type="match status" value="1"/>
</dbReference>
<keyword evidence="3 4" id="KW-0539">Nucleus</keyword>
<dbReference type="PANTHER" id="PTHR10763:SF23">
    <property type="entry name" value="ORIGIN RECOGNITION COMPLEX SUBUNIT 1"/>
    <property type="match status" value="1"/>
</dbReference>
<comment type="caution">
    <text evidence="6">The sequence shown here is derived from an EMBL/GenBank/DDBJ whole genome shotgun (WGS) entry which is preliminary data.</text>
</comment>
<evidence type="ECO:0000259" key="5">
    <source>
        <dbReference type="Pfam" id="PF17872"/>
    </source>
</evidence>
<dbReference type="Gene3D" id="1.10.8.60">
    <property type="match status" value="1"/>
</dbReference>
<comment type="subcellular location">
    <subcellularLocation>
        <location evidence="1 4">Nucleus</location>
    </subcellularLocation>
</comment>
<evidence type="ECO:0000256" key="4">
    <source>
        <dbReference type="RuleBase" id="RU365058"/>
    </source>
</evidence>
<evidence type="ECO:0000256" key="2">
    <source>
        <dbReference type="ARBA" id="ARBA00023125"/>
    </source>
</evidence>
<evidence type="ECO:0000256" key="3">
    <source>
        <dbReference type="ARBA" id="ARBA00023242"/>
    </source>
</evidence>
<evidence type="ECO:0000313" key="6">
    <source>
        <dbReference type="EMBL" id="MEQ2173406.1"/>
    </source>
</evidence>
<comment type="similarity">
    <text evidence="4">Belongs to the ORC1 family.</text>
</comment>
<dbReference type="InterPro" id="IPR050311">
    <property type="entry name" value="ORC1/CDC6"/>
</dbReference>
<keyword evidence="4" id="KW-0067">ATP-binding</keyword>
<name>A0ABV0NPR7_9TELE</name>
<gene>
    <name evidence="6" type="primary">ORC1</name>
    <name evidence="6" type="ORF">GOODEAATRI_031841</name>
</gene>
<dbReference type="Pfam" id="PF17872">
    <property type="entry name" value="AAA_lid_10"/>
    <property type="match status" value="1"/>
</dbReference>
<keyword evidence="2 4" id="KW-0238">DNA-binding</keyword>
<keyword evidence="4" id="KW-0235">DNA replication</keyword>
<feature type="domain" description="AAA lid" evidence="5">
    <location>
        <begin position="110"/>
        <end position="156"/>
    </location>
</feature>
<evidence type="ECO:0000256" key="1">
    <source>
        <dbReference type="ARBA" id="ARBA00004123"/>
    </source>
</evidence>
<reference evidence="6 7" key="1">
    <citation type="submission" date="2021-06" db="EMBL/GenBank/DDBJ databases">
        <authorList>
            <person name="Palmer J.M."/>
        </authorList>
    </citation>
    <scope>NUCLEOTIDE SEQUENCE [LARGE SCALE GENOMIC DNA]</scope>
    <source>
        <strain evidence="6 7">GA_2019</strain>
        <tissue evidence="6">Muscle</tissue>
    </source>
</reference>
<dbReference type="PANTHER" id="PTHR10763">
    <property type="entry name" value="CELL DIVISION CONTROL PROTEIN 6-RELATED"/>
    <property type="match status" value="1"/>
</dbReference>
<accession>A0ABV0NPR7</accession>
<organism evidence="6 7">
    <name type="scientific">Goodea atripinnis</name>
    <dbReference type="NCBI Taxonomy" id="208336"/>
    <lineage>
        <taxon>Eukaryota</taxon>
        <taxon>Metazoa</taxon>
        <taxon>Chordata</taxon>
        <taxon>Craniata</taxon>
        <taxon>Vertebrata</taxon>
        <taxon>Euteleostomi</taxon>
        <taxon>Actinopterygii</taxon>
        <taxon>Neopterygii</taxon>
        <taxon>Teleostei</taxon>
        <taxon>Neoteleostei</taxon>
        <taxon>Acanthomorphata</taxon>
        <taxon>Ovalentaria</taxon>
        <taxon>Atherinomorphae</taxon>
        <taxon>Cyprinodontiformes</taxon>
        <taxon>Goodeidae</taxon>
        <taxon>Goodea</taxon>
    </lineage>
</organism>
<keyword evidence="4" id="KW-0547">Nucleotide-binding</keyword>